<accession>A0A850EKX6</accession>
<dbReference type="CDD" id="cd11743">
    <property type="entry name" value="Cthe_2751_like"/>
    <property type="match status" value="1"/>
</dbReference>
<feature type="domain" description="DUF5071" evidence="1">
    <location>
        <begin position="6"/>
        <end position="112"/>
    </location>
</feature>
<evidence type="ECO:0000313" key="2">
    <source>
        <dbReference type="EMBL" id="NUU60450.1"/>
    </source>
</evidence>
<dbReference type="InterPro" id="IPR031837">
    <property type="entry name" value="DUF5071"/>
</dbReference>
<evidence type="ECO:0000259" key="1">
    <source>
        <dbReference type="Pfam" id="PF16804"/>
    </source>
</evidence>
<proteinExistence type="predicted"/>
<organism evidence="2 3">
    <name type="scientific">Paenibacillus agri</name>
    <dbReference type="NCBI Taxonomy" id="2744309"/>
    <lineage>
        <taxon>Bacteria</taxon>
        <taxon>Bacillati</taxon>
        <taxon>Bacillota</taxon>
        <taxon>Bacilli</taxon>
        <taxon>Bacillales</taxon>
        <taxon>Paenibacillaceae</taxon>
        <taxon>Paenibacillus</taxon>
    </lineage>
</organism>
<comment type="caution">
    <text evidence="2">The sequence shown here is derived from an EMBL/GenBank/DDBJ whole genome shotgun (WGS) entry which is preliminary data.</text>
</comment>
<name>A0A850EKX6_9BACL</name>
<sequence>MNHTYLPVDKHDCKSVEALASMEREVVIPLLPELLEWIQDMNWPIASAMMDVLLKYKVETIPHLKIIFSQSDSIWTYNILSYLIKDWNTELISELSSDLRELAQTMDHYEDTDLLSIEILYKHLLIEASEATELLAGKLREIEEGLNSVTKEQRVIFAELELERLHILNTDARGILNYIEVNRKSLKEKDQYENLLRRYQEIETMINTNGGRLNRE</sequence>
<gene>
    <name evidence="2" type="ORF">HPT30_08855</name>
</gene>
<protein>
    <submittedName>
        <fullName evidence="2">DUF5071 domain-containing protein</fullName>
    </submittedName>
</protein>
<dbReference type="Proteomes" id="UP000564806">
    <property type="component" value="Unassembled WGS sequence"/>
</dbReference>
<dbReference type="RefSeq" id="WP_175371039.1">
    <property type="nucleotide sequence ID" value="NZ_JABWCS010000201.1"/>
</dbReference>
<evidence type="ECO:0000313" key="3">
    <source>
        <dbReference type="Proteomes" id="UP000564806"/>
    </source>
</evidence>
<reference evidence="2" key="1">
    <citation type="submission" date="2020-06" db="EMBL/GenBank/DDBJ databases">
        <title>Paenibacillus sp. nov., isolated from soil.</title>
        <authorList>
            <person name="Seo Y.L."/>
        </authorList>
    </citation>
    <scope>NUCLEOTIDE SEQUENCE [LARGE SCALE GENOMIC DNA]</scope>
    <source>
        <strain evidence="2">JW14</strain>
    </source>
</reference>
<dbReference type="Gene3D" id="1.25.40.750">
    <property type="entry name" value="Domain of unknown function DUF5071"/>
    <property type="match status" value="1"/>
</dbReference>
<dbReference type="EMBL" id="JABWCS010000201">
    <property type="protein sequence ID" value="NUU60450.1"/>
    <property type="molecule type" value="Genomic_DNA"/>
</dbReference>
<dbReference type="InterPro" id="IPR038692">
    <property type="entry name" value="Cthe_2751_sf"/>
</dbReference>
<dbReference type="AlphaFoldDB" id="A0A850EKX6"/>
<keyword evidence="3" id="KW-1185">Reference proteome</keyword>
<dbReference type="Pfam" id="PF16804">
    <property type="entry name" value="DUF5071"/>
    <property type="match status" value="1"/>
</dbReference>